<dbReference type="AlphaFoldDB" id="A0A841HQ31"/>
<feature type="region of interest" description="Disordered" evidence="1">
    <location>
        <begin position="105"/>
        <end position="163"/>
    </location>
</feature>
<evidence type="ECO:0000313" key="3">
    <source>
        <dbReference type="EMBL" id="MBB6094873.1"/>
    </source>
</evidence>
<feature type="compositionally biased region" description="Polar residues" evidence="1">
    <location>
        <begin position="106"/>
        <end position="139"/>
    </location>
</feature>
<gene>
    <name evidence="3" type="ORF">HNQ60_003760</name>
</gene>
<evidence type="ECO:0000256" key="2">
    <source>
        <dbReference type="SAM" id="SignalP"/>
    </source>
</evidence>
<dbReference type="Proteomes" id="UP000588068">
    <property type="component" value="Unassembled WGS sequence"/>
</dbReference>
<comment type="caution">
    <text evidence="3">The sequence shown here is derived from an EMBL/GenBank/DDBJ whole genome shotgun (WGS) entry which is preliminary data.</text>
</comment>
<dbReference type="EMBL" id="JACHHZ010000004">
    <property type="protein sequence ID" value="MBB6094873.1"/>
    <property type="molecule type" value="Genomic_DNA"/>
</dbReference>
<organism evidence="3 4">
    <name type="scientific">Povalibacter uvarum</name>
    <dbReference type="NCBI Taxonomy" id="732238"/>
    <lineage>
        <taxon>Bacteria</taxon>
        <taxon>Pseudomonadati</taxon>
        <taxon>Pseudomonadota</taxon>
        <taxon>Gammaproteobacteria</taxon>
        <taxon>Steroidobacterales</taxon>
        <taxon>Steroidobacteraceae</taxon>
        <taxon>Povalibacter</taxon>
    </lineage>
</organism>
<dbReference type="RefSeq" id="WP_184334267.1">
    <property type="nucleotide sequence ID" value="NZ_JACHHZ010000004.1"/>
</dbReference>
<keyword evidence="4" id="KW-1185">Reference proteome</keyword>
<name>A0A841HQ31_9GAMM</name>
<accession>A0A841HQ31</accession>
<sequence>MKTCTISRLACAVLLAWMTPSLLAATATSETASIGLKSTKEKGIVSIMTDPVLSGGRLVLKIVALNPTAQPLQLRAEDVHVFTAAGKEVPLMSLDALIAEAKGEQRASQSMDSAHQASNYSRPQTSTSNSGELNVTGITGANDAVGRAVSQRSRSETDGPVDPAVQQQVDALKAGILQTREVPPGKADGAQVVTDKIKFGRKEEKALRVVVSFNGEDHEFNFEAPPAK</sequence>
<proteinExistence type="predicted"/>
<protein>
    <submittedName>
        <fullName evidence="3">Uncharacterized protein</fullName>
    </submittedName>
</protein>
<reference evidence="3 4" key="1">
    <citation type="submission" date="2020-08" db="EMBL/GenBank/DDBJ databases">
        <title>Genomic Encyclopedia of Type Strains, Phase IV (KMG-IV): sequencing the most valuable type-strain genomes for metagenomic binning, comparative biology and taxonomic classification.</title>
        <authorList>
            <person name="Goeker M."/>
        </authorList>
    </citation>
    <scope>NUCLEOTIDE SEQUENCE [LARGE SCALE GENOMIC DNA]</scope>
    <source>
        <strain evidence="3 4">DSM 26723</strain>
    </source>
</reference>
<evidence type="ECO:0000313" key="4">
    <source>
        <dbReference type="Proteomes" id="UP000588068"/>
    </source>
</evidence>
<evidence type="ECO:0000256" key="1">
    <source>
        <dbReference type="SAM" id="MobiDB-lite"/>
    </source>
</evidence>
<feature type="chain" id="PRO_5032900745" evidence="2">
    <location>
        <begin position="25"/>
        <end position="228"/>
    </location>
</feature>
<keyword evidence="2" id="KW-0732">Signal</keyword>
<feature type="signal peptide" evidence="2">
    <location>
        <begin position="1"/>
        <end position="24"/>
    </location>
</feature>